<keyword evidence="1" id="KW-0472">Membrane</keyword>
<dbReference type="AlphaFoldDB" id="A0A5P9XS48"/>
<reference evidence="2 3" key="1">
    <citation type="submission" date="2019-10" db="EMBL/GenBank/DDBJ databases">
        <authorList>
            <person name="Wang R."/>
        </authorList>
    </citation>
    <scope>NUCLEOTIDE SEQUENCE [LARGE SCALE GENOMIC DNA]</scope>
    <source>
        <strain evidence="2 3">ATCC 19377</strain>
    </source>
</reference>
<organism evidence="2 3">
    <name type="scientific">Acidithiobacillus thiooxidans ATCC 19377</name>
    <dbReference type="NCBI Taxonomy" id="637390"/>
    <lineage>
        <taxon>Bacteria</taxon>
        <taxon>Pseudomonadati</taxon>
        <taxon>Pseudomonadota</taxon>
        <taxon>Acidithiobacillia</taxon>
        <taxon>Acidithiobacillales</taxon>
        <taxon>Acidithiobacillaceae</taxon>
        <taxon>Acidithiobacillus</taxon>
    </lineage>
</organism>
<evidence type="ECO:0000256" key="1">
    <source>
        <dbReference type="SAM" id="Phobius"/>
    </source>
</evidence>
<dbReference type="Proteomes" id="UP000363590">
    <property type="component" value="Chromosome"/>
</dbReference>
<keyword evidence="1" id="KW-1133">Transmembrane helix</keyword>
<dbReference type="RefSeq" id="WP_153940610.1">
    <property type="nucleotide sequence ID" value="NZ_CP045571.1"/>
</dbReference>
<proteinExistence type="predicted"/>
<dbReference type="GeneID" id="60696044"/>
<name>A0A5P9XS48_ACITH</name>
<dbReference type="EMBL" id="CP045571">
    <property type="protein sequence ID" value="QFX95996.1"/>
    <property type="molecule type" value="Genomic_DNA"/>
</dbReference>
<feature type="transmembrane region" description="Helical" evidence="1">
    <location>
        <begin position="73"/>
        <end position="95"/>
    </location>
</feature>
<dbReference type="KEGG" id="atx:GCD22_01702"/>
<accession>A0A5P9XS48</accession>
<gene>
    <name evidence="2" type="ORF">GCD22_01702</name>
</gene>
<protein>
    <submittedName>
        <fullName evidence="2">Uncharacterized protein</fullName>
    </submittedName>
</protein>
<keyword evidence="1" id="KW-0812">Transmembrane</keyword>
<evidence type="ECO:0000313" key="3">
    <source>
        <dbReference type="Proteomes" id="UP000363590"/>
    </source>
</evidence>
<evidence type="ECO:0000313" key="2">
    <source>
        <dbReference type="EMBL" id="QFX95996.1"/>
    </source>
</evidence>
<sequence length="337" mass="35300">MWIKQQLSKRLAAGRRAAGSCGRQPCRWQDGFAGKGFVPCEGAGVLHGFRSPQGGAPLQEVAPQPGAEAGVAAILYVLVLMIFLAAVVSVISARLDDFSHQRLKQTQTIWLDHAQQQLQGWYAQNAAWLDAGGNGSAPPISASGILSAAGVQPLWNAQLFVSDATCQSAAQGSLCYRSLWLAIPSMAGTAPTLQNGVFVPNGARYVSVSGQAIETRLYNAALHQVKRMGTLLESGFAASESSGALHNDDLDWFAPEGCTNGNGDGPFACSNGGWISWADYTQGSGLAGTQNKNPWGYAVEVNNSGGEASDTATPYSVELSSPLPWGGAITSLVAQPF</sequence>